<dbReference type="Proteomes" id="UP000246464">
    <property type="component" value="Chromosome 22"/>
</dbReference>
<protein>
    <submittedName>
        <fullName evidence="2">Uncharacterized protein</fullName>
    </submittedName>
</protein>
<feature type="compositionally biased region" description="Basic and acidic residues" evidence="1">
    <location>
        <begin position="1"/>
        <end position="24"/>
    </location>
</feature>
<accession>A0A2U9CX85</accession>
<evidence type="ECO:0000313" key="3">
    <source>
        <dbReference type="Proteomes" id="UP000246464"/>
    </source>
</evidence>
<name>A0A2U9CX85_SCOMX</name>
<evidence type="ECO:0000256" key="1">
    <source>
        <dbReference type="SAM" id="MobiDB-lite"/>
    </source>
</evidence>
<gene>
    <name evidence="2" type="ORF">SMAX5B_015675</name>
</gene>
<keyword evidence="3" id="KW-1185">Reference proteome</keyword>
<dbReference type="EMBL" id="CP026264">
    <property type="protein sequence ID" value="AWP21221.1"/>
    <property type="molecule type" value="Genomic_DNA"/>
</dbReference>
<reference evidence="2 3" key="1">
    <citation type="submission" date="2017-12" db="EMBL/GenBank/DDBJ databases">
        <title>Integrating genomic resources of turbot (Scophthalmus maximus) in depth evaluation of genetic and physical mapping variation across individuals.</title>
        <authorList>
            <person name="Martinez P."/>
        </authorList>
    </citation>
    <scope>NUCLEOTIDE SEQUENCE [LARGE SCALE GENOMIC DNA]</scope>
</reference>
<evidence type="ECO:0000313" key="2">
    <source>
        <dbReference type="EMBL" id="AWP21221.1"/>
    </source>
</evidence>
<dbReference type="AlphaFoldDB" id="A0A2U9CX85"/>
<organism evidence="2 3">
    <name type="scientific">Scophthalmus maximus</name>
    <name type="common">Turbot</name>
    <name type="synonym">Psetta maxima</name>
    <dbReference type="NCBI Taxonomy" id="52904"/>
    <lineage>
        <taxon>Eukaryota</taxon>
        <taxon>Metazoa</taxon>
        <taxon>Chordata</taxon>
        <taxon>Craniata</taxon>
        <taxon>Vertebrata</taxon>
        <taxon>Euteleostomi</taxon>
        <taxon>Actinopterygii</taxon>
        <taxon>Neopterygii</taxon>
        <taxon>Teleostei</taxon>
        <taxon>Neoteleostei</taxon>
        <taxon>Acanthomorphata</taxon>
        <taxon>Carangaria</taxon>
        <taxon>Pleuronectiformes</taxon>
        <taxon>Pleuronectoidei</taxon>
        <taxon>Scophthalmidae</taxon>
        <taxon>Scophthalmus</taxon>
    </lineage>
</organism>
<proteinExistence type="predicted"/>
<sequence>MEKVKEESKWSKYRSDLKRKEGGMRKRKRKSGGRVPPIDNIALSEVIYGKIREYCAIAASVGNESSKSNMNRELPD</sequence>
<feature type="region of interest" description="Disordered" evidence="1">
    <location>
        <begin position="1"/>
        <end position="37"/>
    </location>
</feature>